<evidence type="ECO:0000256" key="1">
    <source>
        <dbReference type="ARBA" id="ARBA00004123"/>
    </source>
</evidence>
<dbReference type="EMBL" id="LFYR01001560">
    <property type="protein sequence ID" value="KMZ60934.1"/>
    <property type="molecule type" value="Genomic_DNA"/>
</dbReference>
<reference evidence="6" key="1">
    <citation type="journal article" date="2016" name="Nature">
        <title>The genome of the seagrass Zostera marina reveals angiosperm adaptation to the sea.</title>
        <authorList>
            <person name="Olsen J.L."/>
            <person name="Rouze P."/>
            <person name="Verhelst B."/>
            <person name="Lin Y.-C."/>
            <person name="Bayer T."/>
            <person name="Collen J."/>
            <person name="Dattolo E."/>
            <person name="De Paoli E."/>
            <person name="Dittami S."/>
            <person name="Maumus F."/>
            <person name="Michel G."/>
            <person name="Kersting A."/>
            <person name="Lauritano C."/>
            <person name="Lohaus R."/>
            <person name="Toepel M."/>
            <person name="Tonon T."/>
            <person name="Vanneste K."/>
            <person name="Amirebrahimi M."/>
            <person name="Brakel J."/>
            <person name="Bostroem C."/>
            <person name="Chovatia M."/>
            <person name="Grimwood J."/>
            <person name="Jenkins J.W."/>
            <person name="Jueterbock A."/>
            <person name="Mraz A."/>
            <person name="Stam W.T."/>
            <person name="Tice H."/>
            <person name="Bornberg-Bauer E."/>
            <person name="Green P.J."/>
            <person name="Pearson G.A."/>
            <person name="Procaccini G."/>
            <person name="Duarte C.M."/>
            <person name="Schmutz J."/>
            <person name="Reusch T.B.H."/>
            <person name="Van de Peer Y."/>
        </authorList>
    </citation>
    <scope>NUCLEOTIDE SEQUENCE [LARGE SCALE GENOMIC DNA]</scope>
    <source>
        <strain evidence="6">cv. Finnish</strain>
    </source>
</reference>
<comment type="caution">
    <text evidence="5">The sequence shown here is derived from an EMBL/GenBank/DDBJ whole genome shotgun (WGS) entry which is preliminary data.</text>
</comment>
<dbReference type="Proteomes" id="UP000036987">
    <property type="component" value="Unassembled WGS sequence"/>
</dbReference>
<feature type="domain" description="Nucleoporin Nup133/Nup155-like N-terminal" evidence="4">
    <location>
        <begin position="42"/>
        <end position="87"/>
    </location>
</feature>
<dbReference type="GO" id="GO:0005643">
    <property type="term" value="C:nuclear pore"/>
    <property type="evidence" value="ECO:0007669"/>
    <property type="project" value="InterPro"/>
</dbReference>
<comment type="subcellular location">
    <subcellularLocation>
        <location evidence="1">Nucleus</location>
    </subcellularLocation>
</comment>
<dbReference type="InterPro" id="IPR014908">
    <property type="entry name" value="Nucleoporin_Nup133/Nup155_N"/>
</dbReference>
<keyword evidence="3" id="KW-0539">Nucleus</keyword>
<evidence type="ECO:0000256" key="2">
    <source>
        <dbReference type="ARBA" id="ARBA00022448"/>
    </source>
</evidence>
<evidence type="ECO:0000313" key="6">
    <source>
        <dbReference type="Proteomes" id="UP000036987"/>
    </source>
</evidence>
<dbReference type="OrthoDB" id="785316at2759"/>
<keyword evidence="2" id="KW-0813">Transport</keyword>
<dbReference type="InterPro" id="IPR004870">
    <property type="entry name" value="Nucleoporin_Nup155"/>
</dbReference>
<dbReference type="GO" id="GO:0017056">
    <property type="term" value="F:structural constituent of nuclear pore"/>
    <property type="evidence" value="ECO:0007669"/>
    <property type="project" value="InterPro"/>
</dbReference>
<accession>A0A0K9NVY4</accession>
<proteinExistence type="predicted"/>
<name>A0A0K9NVY4_ZOSMR</name>
<dbReference type="AlphaFoldDB" id="A0A0K9NVY4"/>
<evidence type="ECO:0000313" key="5">
    <source>
        <dbReference type="EMBL" id="KMZ60934.1"/>
    </source>
</evidence>
<dbReference type="STRING" id="29655.A0A0K9NVY4"/>
<sequence length="95" mass="10633">MSVTISAEMPPGFLIWKRVWRRRGTPVIPILPTPRSGLLLAEVVGTRKLPPVLNERYNASGGKGTALCGSFPEIRRAWALVDNSLFLRRFDKCII</sequence>
<dbReference type="Pfam" id="PF08801">
    <property type="entry name" value="Nucleoporin_N"/>
    <property type="match status" value="1"/>
</dbReference>
<evidence type="ECO:0000259" key="4">
    <source>
        <dbReference type="Pfam" id="PF08801"/>
    </source>
</evidence>
<dbReference type="PANTHER" id="PTHR10350">
    <property type="entry name" value="NUCLEAR PORE COMPLEX PROTEIN NUP155"/>
    <property type="match status" value="1"/>
</dbReference>
<evidence type="ECO:0000256" key="3">
    <source>
        <dbReference type="ARBA" id="ARBA00023242"/>
    </source>
</evidence>
<dbReference type="PANTHER" id="PTHR10350:SF6">
    <property type="entry name" value="NUCLEAR PORE COMPLEX PROTEIN NUP155"/>
    <property type="match status" value="1"/>
</dbReference>
<keyword evidence="6" id="KW-1185">Reference proteome</keyword>
<gene>
    <name evidence="5" type="ORF">ZOSMA_567G00030</name>
</gene>
<protein>
    <recommendedName>
        <fullName evidence="4">Nucleoporin Nup133/Nup155-like N-terminal domain-containing protein</fullName>
    </recommendedName>
</protein>
<organism evidence="5 6">
    <name type="scientific">Zostera marina</name>
    <name type="common">Eelgrass</name>
    <dbReference type="NCBI Taxonomy" id="29655"/>
    <lineage>
        <taxon>Eukaryota</taxon>
        <taxon>Viridiplantae</taxon>
        <taxon>Streptophyta</taxon>
        <taxon>Embryophyta</taxon>
        <taxon>Tracheophyta</taxon>
        <taxon>Spermatophyta</taxon>
        <taxon>Magnoliopsida</taxon>
        <taxon>Liliopsida</taxon>
        <taxon>Zosteraceae</taxon>
        <taxon>Zostera</taxon>
    </lineage>
</organism>